<evidence type="ECO:0000256" key="3">
    <source>
        <dbReference type="ARBA" id="ARBA00022553"/>
    </source>
</evidence>
<dbReference type="SMART" id="SM00388">
    <property type="entry name" value="HisKA"/>
    <property type="match status" value="1"/>
</dbReference>
<dbReference type="PANTHER" id="PTHR45339:SF3">
    <property type="entry name" value="HISTIDINE KINASE"/>
    <property type="match status" value="1"/>
</dbReference>
<dbReference type="InterPro" id="IPR036097">
    <property type="entry name" value="HisK_dim/P_sf"/>
</dbReference>
<dbReference type="Gene3D" id="1.10.287.130">
    <property type="match status" value="1"/>
</dbReference>
<feature type="transmembrane region" description="Helical" evidence="5">
    <location>
        <begin position="7"/>
        <end position="26"/>
    </location>
</feature>
<keyword evidence="5" id="KW-0472">Membrane</keyword>
<evidence type="ECO:0000313" key="8">
    <source>
        <dbReference type="Proteomes" id="UP001239782"/>
    </source>
</evidence>
<dbReference type="GO" id="GO:0005524">
    <property type="term" value="F:ATP binding"/>
    <property type="evidence" value="ECO:0007669"/>
    <property type="project" value="UniProtKB-KW"/>
</dbReference>
<protein>
    <recommendedName>
        <fullName evidence="2">histidine kinase</fullName>
        <ecNumber evidence="2">2.7.13.3</ecNumber>
    </recommendedName>
</protein>
<dbReference type="SUPFAM" id="SSF47384">
    <property type="entry name" value="Homodimeric domain of signal transducing histidine kinase"/>
    <property type="match status" value="1"/>
</dbReference>
<keyword evidence="5" id="KW-1133">Transmembrane helix</keyword>
<keyword evidence="5" id="KW-0812">Transmembrane</keyword>
<keyword evidence="4" id="KW-0175">Coiled coil</keyword>
<dbReference type="AlphaFoldDB" id="A0AA51X656"/>
<evidence type="ECO:0000313" key="7">
    <source>
        <dbReference type="EMBL" id="WMS86932.1"/>
    </source>
</evidence>
<dbReference type="SMART" id="SM00387">
    <property type="entry name" value="HATPase_c"/>
    <property type="match status" value="1"/>
</dbReference>
<dbReference type="InterPro" id="IPR003594">
    <property type="entry name" value="HATPase_dom"/>
</dbReference>
<comment type="catalytic activity">
    <reaction evidence="1">
        <text>ATP + protein L-histidine = ADP + protein N-phospho-L-histidine.</text>
        <dbReference type="EC" id="2.7.13.3"/>
    </reaction>
</comment>
<dbReference type="InterPro" id="IPR036890">
    <property type="entry name" value="HATPase_C_sf"/>
</dbReference>
<feature type="domain" description="Histidine kinase" evidence="6">
    <location>
        <begin position="359"/>
        <end position="578"/>
    </location>
</feature>
<dbReference type="Pfam" id="PF02518">
    <property type="entry name" value="HATPase_c"/>
    <property type="match status" value="1"/>
</dbReference>
<keyword evidence="7" id="KW-0547">Nucleotide-binding</keyword>
<dbReference type="Gene3D" id="3.30.565.10">
    <property type="entry name" value="Histidine kinase-like ATPase, C-terminal domain"/>
    <property type="match status" value="1"/>
</dbReference>
<evidence type="ECO:0000256" key="2">
    <source>
        <dbReference type="ARBA" id="ARBA00012438"/>
    </source>
</evidence>
<evidence type="ECO:0000259" key="6">
    <source>
        <dbReference type="PROSITE" id="PS50109"/>
    </source>
</evidence>
<keyword evidence="7" id="KW-0067">ATP-binding</keyword>
<reference evidence="7 8" key="1">
    <citation type="submission" date="2023-08" db="EMBL/GenBank/DDBJ databases">
        <title>Pleionea litopenaei sp. nov., isolated from stomach of juvenile Litopenaeus vannamei.</title>
        <authorList>
            <person name="Rho A.M."/>
            <person name="Hwang C.Y."/>
        </authorList>
    </citation>
    <scope>NUCLEOTIDE SEQUENCE [LARGE SCALE GENOMIC DNA]</scope>
    <source>
        <strain evidence="7 8">HL-JVS1</strain>
    </source>
</reference>
<dbReference type="InterPro" id="IPR005467">
    <property type="entry name" value="His_kinase_dom"/>
</dbReference>
<dbReference type="Proteomes" id="UP001239782">
    <property type="component" value="Chromosome"/>
</dbReference>
<feature type="transmembrane region" description="Helical" evidence="5">
    <location>
        <begin position="240"/>
        <end position="261"/>
    </location>
</feature>
<dbReference type="Pfam" id="PF00512">
    <property type="entry name" value="HisKA"/>
    <property type="match status" value="1"/>
</dbReference>
<gene>
    <name evidence="7" type="ORF">Q9312_17080</name>
</gene>
<keyword evidence="3" id="KW-0597">Phosphoprotein</keyword>
<dbReference type="EMBL" id="CP133548">
    <property type="protein sequence ID" value="WMS86932.1"/>
    <property type="molecule type" value="Genomic_DNA"/>
</dbReference>
<evidence type="ECO:0000256" key="4">
    <source>
        <dbReference type="SAM" id="Coils"/>
    </source>
</evidence>
<accession>A0AA51X656</accession>
<evidence type="ECO:0000256" key="1">
    <source>
        <dbReference type="ARBA" id="ARBA00000085"/>
    </source>
</evidence>
<organism evidence="7 8">
    <name type="scientific">Pleionea litopenaei</name>
    <dbReference type="NCBI Taxonomy" id="3070815"/>
    <lineage>
        <taxon>Bacteria</taxon>
        <taxon>Pseudomonadati</taxon>
        <taxon>Pseudomonadota</taxon>
        <taxon>Gammaproteobacteria</taxon>
        <taxon>Oceanospirillales</taxon>
        <taxon>Pleioneaceae</taxon>
        <taxon>Pleionea</taxon>
    </lineage>
</organism>
<sequence>MSLKIKITGLLIAISLFVLGINWLGYQQDQQRAQEFERQLQTQYFNQVANASGMYFERFKQSNQALLDTSFFTGQLSEKASQSLVNTLNQFTSAATEFLIYDIDSKQIYLYGEQVSAGEFLGLESVILSQMKSPGNKIQVTKFKNEYAVVFSNTILVEQNPHSVIFNILKLNQQFIDELKNLSGADFQLSLNGVKLQTATNLNMTGSRQIPWPIATKTQADLQVVFPTWLTDASKSSVSMIHLSSIAILLFIGIVLSFLFLNRQQNKLEKFAEVATSHSSPKQLINALSETVPPAELMDLRSSLIELLNQLQSSNKKLQLQMKSSEQQLKEVKQEKVMLQTERDSAVSAPKTKSEFLSRMGDEITTPMKTLTSMLHLLSEYNLSEEPKELLNISRRSANTLINNLNNILDFSKLDANLLKLHKNDFEVRQLVDEVVAEYTPHAKSKSLILTHSISPDVPQTAFNDARRIKQIVKNLLGNAIRFTKDGEVSLYCDVVMESNSEYLRFTIQDSGVGIPEDALRGLFDSLEQKTKLTNSSFAGRLRLIVSKKLSELMGGSIGVSSELQKGSRFWFTVSMHKN</sequence>
<dbReference type="PANTHER" id="PTHR45339">
    <property type="entry name" value="HYBRID SIGNAL TRANSDUCTION HISTIDINE KINASE J"/>
    <property type="match status" value="1"/>
</dbReference>
<name>A0AA51X656_9GAMM</name>
<proteinExistence type="predicted"/>
<dbReference type="PROSITE" id="PS50109">
    <property type="entry name" value="HIS_KIN"/>
    <property type="match status" value="1"/>
</dbReference>
<dbReference type="EC" id="2.7.13.3" evidence="2"/>
<dbReference type="InterPro" id="IPR003661">
    <property type="entry name" value="HisK_dim/P_dom"/>
</dbReference>
<dbReference type="RefSeq" id="WP_309202068.1">
    <property type="nucleotide sequence ID" value="NZ_CP133548.1"/>
</dbReference>
<feature type="coiled-coil region" evidence="4">
    <location>
        <begin position="297"/>
        <end position="342"/>
    </location>
</feature>
<dbReference type="SUPFAM" id="SSF55874">
    <property type="entry name" value="ATPase domain of HSP90 chaperone/DNA topoisomerase II/histidine kinase"/>
    <property type="match status" value="1"/>
</dbReference>
<dbReference type="GO" id="GO:0000155">
    <property type="term" value="F:phosphorelay sensor kinase activity"/>
    <property type="evidence" value="ECO:0007669"/>
    <property type="project" value="InterPro"/>
</dbReference>
<keyword evidence="8" id="KW-1185">Reference proteome</keyword>
<dbReference type="KEGG" id="plei:Q9312_17080"/>
<evidence type="ECO:0000256" key="5">
    <source>
        <dbReference type="SAM" id="Phobius"/>
    </source>
</evidence>